<dbReference type="InterPro" id="IPR006621">
    <property type="entry name" value="Nose-resist-to-fluoxetine_N"/>
</dbReference>
<feature type="transmembrane region" description="Helical" evidence="1">
    <location>
        <begin position="348"/>
        <end position="366"/>
    </location>
</feature>
<keyword evidence="1" id="KW-0812">Transmembrane</keyword>
<feature type="non-terminal residue" evidence="3">
    <location>
        <position position="1"/>
    </location>
</feature>
<reference evidence="3 4" key="1">
    <citation type="submission" date="2020-10" db="EMBL/GenBank/DDBJ databases">
        <authorList>
            <person name="Klimov P.B."/>
            <person name="Dyachkov S.M."/>
            <person name="Chetverikov P.E."/>
        </authorList>
    </citation>
    <scope>NUCLEOTIDE SEQUENCE [LARGE SCALE GENOMIC DNA]</scope>
    <source>
        <strain evidence="3">BMOC 18-1129-001#AD2665</strain>
        <tissue evidence="3">Entire mites</tissue>
    </source>
</reference>
<feature type="transmembrane region" description="Helical" evidence="1">
    <location>
        <begin position="619"/>
        <end position="646"/>
    </location>
</feature>
<dbReference type="InterPro" id="IPR052728">
    <property type="entry name" value="O2_lipid_transport_reg"/>
</dbReference>
<sequence length="857" mass="96439">SHRQSSNVVDAGRSTQFLSPEMTLAKVVADIKKSLTTTYNLNNANTIDSIDLKEYVRVSSMAQYRLPAIDLTGAHSYDDEQDKFLSSGIRVTNITLSRNQIDALCASQLQMMLDQLNTSAYIDTLNNYTLMNVLDSWGKPEAGLLRGDRFWLGNYDQCINAYIGGTHAHYCVASLTWNNNKWPSERNNLPVARYNQVKTGVCLPYACDTLAADLQHEQLLIILQSLMGESYTRNMSISSLYCLPDERSQLVRWTHSELASSLVIFVTVWLFIIGACTISEIIVRMLTEKGSKPSKMPPIVRCFSLRNAIRSLLPRRQRALTQAQENAVNAAAGLTSEQQLADMKVLDGLKSFALLGVVGAHTWLLRPISFSSFDGAIYANTMIGRMLISIVPALSVNLFFTITGLVTTYIIFKTRRRVITSGPFWCLFGVHRYMRIIPVWLLAFWMMKCFKYSGSGPLWDYGTSNYTNIRHCEQESWLSVVLMGASLQSPQEHCFVVGWYLANDVLFALTITPIYCILLHKMPRVAYSLVPVSIITSVSYQILRLCSIDADLTAMTRADIQTTSMITLDLGFLYSSPIVRLPYLMIGVVMGHVLIVHEWTDNDVGNLLKATGRAAYQRWAAYIMQVINLFGTRLGAIVVLAGVVTLPEIVRLVPAYFKSLDNNTTVIFFSCPMLYTCSIVFVFVVPPLLMHRFKLSQMLAWPVWTPVSRIALSVLVTHPAIVQYYYMSYTQFIQTPPFIMLQSTVYLIVLSYFGGFVFYCLFEYPFKSLNDIVIRLLVAQGSRASIAAQQRKSSAGLKRAPTTEINLQINGNAMDEQQATYHEQQMNIDMRMLRPPATPEIYRLNLGSNMKRASLAG</sequence>
<evidence type="ECO:0000256" key="1">
    <source>
        <dbReference type="SAM" id="Phobius"/>
    </source>
</evidence>
<feature type="transmembrane region" description="Helical" evidence="1">
    <location>
        <begin position="525"/>
        <end position="543"/>
    </location>
</feature>
<gene>
    <name evidence="3" type="primary">nrf-6</name>
    <name evidence="3" type="ORF">GZH46_00053</name>
</gene>
<dbReference type="SMART" id="SM00703">
    <property type="entry name" value="NRF"/>
    <property type="match status" value="1"/>
</dbReference>
<feature type="transmembrane region" description="Helical" evidence="1">
    <location>
        <begin position="666"/>
        <end position="689"/>
    </location>
</feature>
<feature type="transmembrane region" description="Helical" evidence="1">
    <location>
        <begin position="581"/>
        <end position="599"/>
    </location>
</feature>
<feature type="transmembrane region" description="Helical" evidence="1">
    <location>
        <begin position="497"/>
        <end position="518"/>
    </location>
</feature>
<feature type="transmembrane region" description="Helical" evidence="1">
    <location>
        <begin position="386"/>
        <end position="412"/>
    </location>
</feature>
<accession>A0ABQ7SD80</accession>
<organism evidence="3 4">
    <name type="scientific">Fragariocoptes setiger</name>
    <dbReference type="NCBI Taxonomy" id="1670756"/>
    <lineage>
        <taxon>Eukaryota</taxon>
        <taxon>Metazoa</taxon>
        <taxon>Ecdysozoa</taxon>
        <taxon>Arthropoda</taxon>
        <taxon>Chelicerata</taxon>
        <taxon>Arachnida</taxon>
        <taxon>Acari</taxon>
        <taxon>Acariformes</taxon>
        <taxon>Trombidiformes</taxon>
        <taxon>Prostigmata</taxon>
        <taxon>Eupodina</taxon>
        <taxon>Eriophyoidea</taxon>
        <taxon>Phytoptidae</taxon>
        <taxon>Fragariocoptes</taxon>
    </lineage>
</organism>
<dbReference type="Proteomes" id="UP000825002">
    <property type="component" value="Unassembled WGS sequence"/>
</dbReference>
<keyword evidence="1" id="KW-1133">Transmembrane helix</keyword>
<comment type="caution">
    <text evidence="3">The sequence shown here is derived from an EMBL/GenBank/DDBJ whole genome shotgun (WGS) entry which is preliminary data.</text>
</comment>
<feature type="transmembrane region" description="Helical" evidence="1">
    <location>
        <begin position="710"/>
        <end position="727"/>
    </location>
</feature>
<evidence type="ECO:0000259" key="2">
    <source>
        <dbReference type="SMART" id="SM00703"/>
    </source>
</evidence>
<evidence type="ECO:0000313" key="3">
    <source>
        <dbReference type="EMBL" id="KAG9511372.1"/>
    </source>
</evidence>
<dbReference type="PANTHER" id="PTHR11161:SF12">
    <property type="entry name" value="ACYLTRANSFERASE 3 DOMAIN-CONTAINING PROTEIN-RELATED"/>
    <property type="match status" value="1"/>
</dbReference>
<keyword evidence="1" id="KW-0472">Membrane</keyword>
<name>A0ABQ7SD80_9ACAR</name>
<evidence type="ECO:0000313" key="4">
    <source>
        <dbReference type="Proteomes" id="UP000825002"/>
    </source>
</evidence>
<feature type="transmembrane region" description="Helical" evidence="1">
    <location>
        <begin position="739"/>
        <end position="762"/>
    </location>
</feature>
<keyword evidence="4" id="KW-1185">Reference proteome</keyword>
<feature type="transmembrane region" description="Helical" evidence="1">
    <location>
        <begin position="262"/>
        <end position="286"/>
    </location>
</feature>
<dbReference type="Pfam" id="PF20146">
    <property type="entry name" value="NRF"/>
    <property type="match status" value="1"/>
</dbReference>
<feature type="transmembrane region" description="Helical" evidence="1">
    <location>
        <begin position="424"/>
        <end position="447"/>
    </location>
</feature>
<feature type="domain" description="Nose resistant-to-fluoxetine protein N-terminal" evidence="2">
    <location>
        <begin position="102"/>
        <end position="244"/>
    </location>
</feature>
<protein>
    <submittedName>
        <fullName evidence="3">Nose resistant to fluoxetine protein 6</fullName>
    </submittedName>
</protein>
<dbReference type="PANTHER" id="PTHR11161">
    <property type="entry name" value="O-ACYLTRANSFERASE"/>
    <property type="match status" value="1"/>
</dbReference>
<proteinExistence type="predicted"/>
<dbReference type="EMBL" id="JAIFTH010000006">
    <property type="protein sequence ID" value="KAG9511372.1"/>
    <property type="molecule type" value="Genomic_DNA"/>
</dbReference>